<evidence type="ECO:0000313" key="2">
    <source>
        <dbReference type="Proteomes" id="UP001314681"/>
    </source>
</evidence>
<protein>
    <submittedName>
        <fullName evidence="1">Uncharacterized protein</fullName>
    </submittedName>
</protein>
<proteinExistence type="predicted"/>
<accession>A0ABS6KC53</accession>
<sequence>MPKTQDITLERRRREVRGLLKKYQEKSNTDNQRAGAAIRKTDRTYRNKLRRPDDFSLGELWDLLDKMHVPEEERMDILR</sequence>
<dbReference type="Proteomes" id="UP001314681">
    <property type="component" value="Unassembled WGS sequence"/>
</dbReference>
<evidence type="ECO:0000313" key="1">
    <source>
        <dbReference type="EMBL" id="MBU9728079.1"/>
    </source>
</evidence>
<name>A0ABS6KC53_9FIRM</name>
<gene>
    <name evidence="1" type="ORF">KTH90_18880</name>
</gene>
<organism evidence="1 2">
    <name type="scientific">Diplocloster modestus</name>
    <dbReference type="NCBI Taxonomy" id="2850322"/>
    <lineage>
        <taxon>Bacteria</taxon>
        <taxon>Bacillati</taxon>
        <taxon>Bacillota</taxon>
        <taxon>Clostridia</taxon>
        <taxon>Lachnospirales</taxon>
        <taxon>Lachnospiraceae</taxon>
        <taxon>Diplocloster</taxon>
    </lineage>
</organism>
<reference evidence="1 2" key="1">
    <citation type="submission" date="2021-06" db="EMBL/GenBank/DDBJ databases">
        <title>Description of novel taxa of the family Lachnospiraceae.</title>
        <authorList>
            <person name="Chaplin A.V."/>
            <person name="Sokolova S.R."/>
            <person name="Pikina A.P."/>
            <person name="Korzhanova M."/>
            <person name="Belova V."/>
            <person name="Korostin D."/>
            <person name="Efimov B.A."/>
        </authorList>
    </citation>
    <scope>NUCLEOTIDE SEQUENCE [LARGE SCALE GENOMIC DNA]</scope>
    <source>
        <strain evidence="1 2">ASD4241</strain>
    </source>
</reference>
<comment type="caution">
    <text evidence="1">The sequence shown here is derived from an EMBL/GenBank/DDBJ whole genome shotgun (WGS) entry which is preliminary data.</text>
</comment>
<dbReference type="EMBL" id="JAHQCX010000016">
    <property type="protein sequence ID" value="MBU9728079.1"/>
    <property type="molecule type" value="Genomic_DNA"/>
</dbReference>
<dbReference type="RefSeq" id="WP_158353190.1">
    <property type="nucleotide sequence ID" value="NZ_JAHQCX010000016.1"/>
</dbReference>
<keyword evidence="2" id="KW-1185">Reference proteome</keyword>